<dbReference type="OrthoDB" id="7473777at2759"/>
<accession>A0A8J9Y8E6</accession>
<protein>
    <submittedName>
        <fullName evidence="1">Uncharacterized protein</fullName>
    </submittedName>
</protein>
<sequence length="295" mass="32686">MLFPNLIFNIFIHYICHVRGVRYEHPLLVRASHAQQKHPSRAAPVVGQETISSYNIQPYSAKQYGPAPRQSPQRLPSSYPSQFYSPDYKAYYSQNYPSSYYQSYPKPPEPIPVPVQRQEIVRQNPVIESQFAAPSPVSKFETLKKCSGKIDSQVLNNLAIALQLLIVNNIINNPPESLDFTPISETIMEIAFPSGKYANSFEAVQVPNSKFLGSSSFGQDIISSSMLGSYGLTSPPSPRAGLNLMSPYDAIAKSTPISESLLSSFVAKNDFQSPYAAIMAADNNKDLFSISELFS</sequence>
<dbReference type="EMBL" id="OV170231">
    <property type="protein sequence ID" value="CAH0717135.1"/>
    <property type="molecule type" value="Genomic_DNA"/>
</dbReference>
<keyword evidence="2" id="KW-1185">Reference proteome</keyword>
<name>A0A8J9Y8E6_9NEOP</name>
<dbReference type="AlphaFoldDB" id="A0A8J9Y8E6"/>
<proteinExistence type="predicted"/>
<reference evidence="1" key="1">
    <citation type="submission" date="2021-12" db="EMBL/GenBank/DDBJ databases">
        <authorList>
            <person name="Martin H S."/>
        </authorList>
    </citation>
    <scope>NUCLEOTIDE SEQUENCE</scope>
</reference>
<evidence type="ECO:0000313" key="1">
    <source>
        <dbReference type="EMBL" id="CAH0717135.1"/>
    </source>
</evidence>
<organism evidence="1 2">
    <name type="scientific">Brenthis ino</name>
    <name type="common">lesser marbled fritillary</name>
    <dbReference type="NCBI Taxonomy" id="405034"/>
    <lineage>
        <taxon>Eukaryota</taxon>
        <taxon>Metazoa</taxon>
        <taxon>Ecdysozoa</taxon>
        <taxon>Arthropoda</taxon>
        <taxon>Hexapoda</taxon>
        <taxon>Insecta</taxon>
        <taxon>Pterygota</taxon>
        <taxon>Neoptera</taxon>
        <taxon>Endopterygota</taxon>
        <taxon>Lepidoptera</taxon>
        <taxon>Glossata</taxon>
        <taxon>Ditrysia</taxon>
        <taxon>Papilionoidea</taxon>
        <taxon>Nymphalidae</taxon>
        <taxon>Heliconiinae</taxon>
        <taxon>Argynnini</taxon>
        <taxon>Brenthis</taxon>
    </lineage>
</organism>
<dbReference type="Proteomes" id="UP000838878">
    <property type="component" value="Chromosome 11"/>
</dbReference>
<evidence type="ECO:0000313" key="2">
    <source>
        <dbReference type="Proteomes" id="UP000838878"/>
    </source>
</evidence>
<gene>
    <name evidence="1" type="ORF">BINO364_LOCUS3774</name>
</gene>
<feature type="non-terminal residue" evidence="1">
    <location>
        <position position="295"/>
    </location>
</feature>